<evidence type="ECO:0000259" key="1">
    <source>
        <dbReference type="PROSITE" id="PS00028"/>
    </source>
</evidence>
<dbReference type="PROSITE" id="PS00028">
    <property type="entry name" value="ZINC_FINGER_C2H2_1"/>
    <property type="match status" value="1"/>
</dbReference>
<dbReference type="OrthoDB" id="18440at2759"/>
<dbReference type="SMART" id="SM00355">
    <property type="entry name" value="ZnF_C2H2"/>
    <property type="match status" value="3"/>
</dbReference>
<dbReference type="Proteomes" id="UP001652620">
    <property type="component" value="Unplaced"/>
</dbReference>
<dbReference type="EMBL" id="GAKP01001398">
    <property type="protein sequence ID" value="JAC57554.1"/>
    <property type="molecule type" value="Transcribed_RNA"/>
</dbReference>
<dbReference type="InterPro" id="IPR039258">
    <property type="entry name" value="ZNF511"/>
</dbReference>
<evidence type="ECO:0000313" key="2">
    <source>
        <dbReference type="EMBL" id="JAC57554.1"/>
    </source>
</evidence>
<name>A0A034WSC4_BACDO</name>
<evidence type="ECO:0000313" key="3">
    <source>
        <dbReference type="Proteomes" id="UP001652620"/>
    </source>
</evidence>
<dbReference type="EMBL" id="GAKP01001399">
    <property type="protein sequence ID" value="JAC57553.1"/>
    <property type="molecule type" value="Transcribed_RNA"/>
</dbReference>
<keyword evidence="3" id="KW-1185">Reference proteome</keyword>
<protein>
    <submittedName>
        <fullName evidence="2 4">Protein lethal(2)k10201</fullName>
    </submittedName>
</protein>
<accession>A0A034WSC4</accession>
<reference evidence="4" key="2">
    <citation type="submission" date="2025-05" db="UniProtKB">
        <authorList>
            <consortium name="RefSeq"/>
        </authorList>
    </citation>
    <scope>IDENTIFICATION</scope>
    <source>
        <tissue evidence="4">Adult</tissue>
    </source>
</reference>
<dbReference type="OMA" id="DIHITEW"/>
<dbReference type="PANTHER" id="PTHR21354">
    <property type="entry name" value="ZINC FINGER PROTEIN 511"/>
    <property type="match status" value="1"/>
</dbReference>
<dbReference type="InterPro" id="IPR013087">
    <property type="entry name" value="Znf_C2H2_type"/>
</dbReference>
<sequence>MLSVAEIINLLNSIPVGYKSPEDNCFNAANQMYIPEYKKLGVITVANELQDNLPEADENDLFCDVPGCQIAFENSASYQAHFYNVHRYLCSVCRRCLPTAHLLCLHILECHDSYFIIRAKRGDAMYSCFLGECKVKLPTPKQRREHCINKHKFPANYRFEQLCGKPYKRHTKKPSKSVEANEIVDDMDVVADIPNMK</sequence>
<dbReference type="AlphaFoldDB" id="A0A034WSC4"/>
<organism evidence="2">
    <name type="scientific">Bactrocera dorsalis</name>
    <name type="common">Oriental fruit fly</name>
    <name type="synonym">Dacus dorsalis</name>
    <dbReference type="NCBI Taxonomy" id="27457"/>
    <lineage>
        <taxon>Eukaryota</taxon>
        <taxon>Metazoa</taxon>
        <taxon>Ecdysozoa</taxon>
        <taxon>Arthropoda</taxon>
        <taxon>Hexapoda</taxon>
        <taxon>Insecta</taxon>
        <taxon>Pterygota</taxon>
        <taxon>Neoptera</taxon>
        <taxon>Endopterygota</taxon>
        <taxon>Diptera</taxon>
        <taxon>Brachycera</taxon>
        <taxon>Muscomorpha</taxon>
        <taxon>Tephritoidea</taxon>
        <taxon>Tephritidae</taxon>
        <taxon>Bactrocera</taxon>
        <taxon>Bactrocera</taxon>
    </lineage>
</organism>
<proteinExistence type="predicted"/>
<gene>
    <name evidence="2" type="primary">L2K1</name>
    <name evidence="4" type="synonym">LOC105230676</name>
</gene>
<reference evidence="2" key="1">
    <citation type="journal article" date="2014" name="BMC Genomics">
        <title>Characterizing the developmental transcriptome of the oriental fruit fly, Bactrocera dorsalis (Diptera: Tephritidae) through comparative genomic analysis with Drosophila melanogaster utilizing modENCODE datasets.</title>
        <authorList>
            <person name="Geib S.M."/>
            <person name="Calla B."/>
            <person name="Hall B."/>
            <person name="Hou S."/>
            <person name="Manoukis N.C."/>
        </authorList>
    </citation>
    <scope>NUCLEOTIDE SEQUENCE</scope>
    <source>
        <strain evidence="2">Punador</strain>
    </source>
</reference>
<dbReference type="EMBL" id="GAKP01001396">
    <property type="protein sequence ID" value="JAC57556.1"/>
    <property type="molecule type" value="Transcribed_RNA"/>
</dbReference>
<dbReference type="RefSeq" id="XP_049318091.1">
    <property type="nucleotide sequence ID" value="XM_049462134.1"/>
</dbReference>
<evidence type="ECO:0000313" key="4">
    <source>
        <dbReference type="RefSeq" id="XP_049318091.1"/>
    </source>
</evidence>
<feature type="domain" description="C2H2-type" evidence="1">
    <location>
        <begin position="63"/>
        <end position="86"/>
    </location>
</feature>
<dbReference type="PANTHER" id="PTHR21354:SF0">
    <property type="entry name" value="ZINC FINGER PROTEIN 511"/>
    <property type="match status" value="1"/>
</dbReference>